<gene>
    <name evidence="2" type="ORF">EFK50_00525</name>
</gene>
<dbReference type="GO" id="GO:0016020">
    <property type="term" value="C:membrane"/>
    <property type="evidence" value="ECO:0007669"/>
    <property type="project" value="InterPro"/>
</dbReference>
<dbReference type="Pfam" id="PF05345">
    <property type="entry name" value="He_PIG"/>
    <property type="match status" value="8"/>
</dbReference>
<keyword evidence="3" id="KW-1185">Reference proteome</keyword>
<dbReference type="EMBL" id="RJSE01000001">
    <property type="protein sequence ID" value="RNL66150.1"/>
    <property type="molecule type" value="Genomic_DNA"/>
</dbReference>
<name>A0A3N0CRX6_9ACTN</name>
<feature type="signal peptide" evidence="1">
    <location>
        <begin position="1"/>
        <end position="31"/>
    </location>
</feature>
<dbReference type="InterPro" id="IPR015919">
    <property type="entry name" value="Cadherin-like_sf"/>
</dbReference>
<feature type="chain" id="PRO_5018034285" evidence="1">
    <location>
        <begin position="32"/>
        <end position="935"/>
    </location>
</feature>
<dbReference type="GO" id="GO:0005509">
    <property type="term" value="F:calcium ion binding"/>
    <property type="evidence" value="ECO:0007669"/>
    <property type="project" value="InterPro"/>
</dbReference>
<dbReference type="Gene3D" id="2.60.40.10">
    <property type="entry name" value="Immunoglobulins"/>
    <property type="match status" value="8"/>
</dbReference>
<organism evidence="2 3">
    <name type="scientific">Nocardioides marmoriginsengisoli</name>
    <dbReference type="NCBI Taxonomy" id="661483"/>
    <lineage>
        <taxon>Bacteria</taxon>
        <taxon>Bacillati</taxon>
        <taxon>Actinomycetota</taxon>
        <taxon>Actinomycetes</taxon>
        <taxon>Propionibacteriales</taxon>
        <taxon>Nocardioidaceae</taxon>
        <taxon>Nocardioides</taxon>
    </lineage>
</organism>
<dbReference type="Proteomes" id="UP000267128">
    <property type="component" value="Unassembled WGS sequence"/>
</dbReference>
<evidence type="ECO:0000256" key="1">
    <source>
        <dbReference type="SAM" id="SignalP"/>
    </source>
</evidence>
<accession>A0A3N0CRX6</accession>
<protein>
    <submittedName>
        <fullName evidence="2">Uncharacterized protein</fullName>
    </submittedName>
</protein>
<dbReference type="OrthoDB" id="3800183at2"/>
<reference evidence="2 3" key="1">
    <citation type="submission" date="2018-11" db="EMBL/GenBank/DDBJ databases">
        <authorList>
            <person name="Li F."/>
        </authorList>
    </citation>
    <scope>NUCLEOTIDE SEQUENCE [LARGE SCALE GENOMIC DNA]</scope>
    <source>
        <strain evidence="2 3">Gsoil 097</strain>
    </source>
</reference>
<comment type="caution">
    <text evidence="2">The sequence shown here is derived from an EMBL/GenBank/DDBJ whole genome shotgun (WGS) entry which is preliminary data.</text>
</comment>
<evidence type="ECO:0000313" key="2">
    <source>
        <dbReference type="EMBL" id="RNL66150.1"/>
    </source>
</evidence>
<keyword evidence="1" id="KW-0732">Signal</keyword>
<dbReference type="InterPro" id="IPR013783">
    <property type="entry name" value="Ig-like_fold"/>
</dbReference>
<proteinExistence type="predicted"/>
<sequence>MGTVRSRQLSWVALLAAALLVVSGLLAPAQAATKRSISIAVKPTTAYAGSAVTVSGKITRSPRGTVVKIQRKVGKKWVAVGSTKTTTAAGNYARKVTLPRAGGTYSFRAVSSKTKKLRAATSRTVRVVALRKVTATIKVSRTPIQLGTQVTISGTITPSVPGKIAFIQRFNGAKWTDLMTATISKKGTFSRTYTPPASTRYRVYVPRIGVYAAAASAPVDLTISNGPVKPEITTTSVPFGRVGSGYSTTLTKTGNAGTWAVTGGALPANLTLNPTTGVISGTPTTAGTYPFTVTFSETATALNDSQALSLKVYAQPAITTGTLADGVKGAAYSQQLARSGGSGAGTWAVTAGTLPAGVTLTPGGLLAGTPSAVGTSAFTVQFTDTVNGLNAPTKPLTIKVFDHPVVTTASLPFGTKGQAYSQPLAVSNGSGSGTWTVSAGSLPAGLTISAGGVISGTPTAEVDAAFTVRYADAVAGLTPATKALSIKVYAQPAITTSALPGTVLNAPYNQQLSLSGGSGAGTWTLDSGALPTGLTLSPAGLISGTPTALGFSTFTVRFTDTVVGLASPTKALEIKVFGDPSIVTDTLAFGIKGAAYNKQLVVAGGSGAGTWSITSGTLPAGLTLSASGVLSGTPTADGDSTFTVTFTDSVAGLTPATQELELTVYAQPTISTGLLPNGVPGSPYSHQLVAAGGSGAGTWSLSSGSLPAGVTLSGGGLISGTPSVSGSFPITVQFTDSVNGLNAPTRALTLNVYQPVVITNASLPDGTKGQSYSQQLAKTGGSGTGTWSKIGNLPAGLTLSAAGLISGTPSAVTDAANENFTVRFTDSTTGTITSKVLSIHIAMVGAPAINTPRVLPDATVGASYSKTLSGSTVVGAKWTVDAGSLPPGLNLNAISGEISGTPTTAGDYAFVIKYSALLPLANNTRQFTIHVNPAG</sequence>
<dbReference type="AlphaFoldDB" id="A0A3N0CRX6"/>
<dbReference type="SUPFAM" id="SSF49313">
    <property type="entry name" value="Cadherin-like"/>
    <property type="match status" value="5"/>
</dbReference>
<dbReference type="RefSeq" id="WP_123225595.1">
    <property type="nucleotide sequence ID" value="NZ_RJSE01000001.1"/>
</dbReference>
<evidence type="ECO:0000313" key="3">
    <source>
        <dbReference type="Proteomes" id="UP000267128"/>
    </source>
</evidence>
<dbReference type="GO" id="GO:0005975">
    <property type="term" value="P:carbohydrate metabolic process"/>
    <property type="evidence" value="ECO:0007669"/>
    <property type="project" value="UniProtKB-ARBA"/>
</dbReference>
<dbReference type="PANTHER" id="PTHR37494:SF1">
    <property type="entry name" value="STAPHYLOCOCCUS AUREUS SURFACE PROTEIN A"/>
    <property type="match status" value="1"/>
</dbReference>
<dbReference type="PANTHER" id="PTHR37494">
    <property type="entry name" value="HEMAGGLUTININ"/>
    <property type="match status" value="1"/>
</dbReference>